<dbReference type="KEGG" id="add:HUW48_23795"/>
<proteinExistence type="predicted"/>
<keyword evidence="1" id="KW-0732">Signal</keyword>
<dbReference type="InterPro" id="IPR049174">
    <property type="entry name" value="Beta-AFase-like"/>
</dbReference>
<feature type="domain" description="Non-reducing end beta-L-arabinofuranosidase-like GH127 C-terminal" evidence="4">
    <location>
        <begin position="556"/>
        <end position="647"/>
    </location>
</feature>
<evidence type="ECO:0000313" key="6">
    <source>
        <dbReference type="Proteomes" id="UP000514509"/>
    </source>
</evidence>
<evidence type="ECO:0000259" key="3">
    <source>
        <dbReference type="Pfam" id="PF20736"/>
    </source>
</evidence>
<dbReference type="AlphaFoldDB" id="A0A7L7LEB3"/>
<evidence type="ECO:0000259" key="2">
    <source>
        <dbReference type="Pfam" id="PF07944"/>
    </source>
</evidence>
<reference evidence="5 6" key="2">
    <citation type="submission" date="2020-08" db="EMBL/GenBank/DDBJ databases">
        <title>Adhaeribacter dokdonensis sp. nov., isolated from the rhizosphere of Elymus tsukushiensis, a plant native to the Dokdo Islands, Republic of Korea.</title>
        <authorList>
            <person name="Ghim S.Y."/>
        </authorList>
    </citation>
    <scope>NUCLEOTIDE SEQUENCE [LARGE SCALE GENOMIC DNA]</scope>
    <source>
        <strain evidence="5 6">KUDC8001</strain>
    </source>
</reference>
<feature type="chain" id="PRO_5029506094" evidence="1">
    <location>
        <begin position="21"/>
        <end position="655"/>
    </location>
</feature>
<dbReference type="PANTHER" id="PTHR43465:SF2">
    <property type="entry name" value="DUF1680 DOMAIN PROTEIN (AFU_ORTHOLOGUE AFUA_1G08910)"/>
    <property type="match status" value="1"/>
</dbReference>
<reference evidence="5 6" key="1">
    <citation type="submission" date="2020-06" db="EMBL/GenBank/DDBJ databases">
        <authorList>
            <person name="Hwang Y.J."/>
        </authorList>
    </citation>
    <scope>NUCLEOTIDE SEQUENCE [LARGE SCALE GENOMIC DNA]</scope>
    <source>
        <strain evidence="5 6">KUDC8001</strain>
    </source>
</reference>
<dbReference type="InterPro" id="IPR049046">
    <property type="entry name" value="Beta-AFase-like_GH127_middle"/>
</dbReference>
<dbReference type="Proteomes" id="UP000514509">
    <property type="component" value="Chromosome"/>
</dbReference>
<evidence type="ECO:0000256" key="1">
    <source>
        <dbReference type="SAM" id="SignalP"/>
    </source>
</evidence>
<gene>
    <name evidence="5" type="ORF">HUW48_23795</name>
</gene>
<dbReference type="SUPFAM" id="SSF48208">
    <property type="entry name" value="Six-hairpin glycosidases"/>
    <property type="match status" value="1"/>
</dbReference>
<feature type="domain" description="Non-reducing end beta-L-arabinofuranosidase-like GH127 catalytic" evidence="2">
    <location>
        <begin position="37"/>
        <end position="430"/>
    </location>
</feature>
<dbReference type="RefSeq" id="WP_182413307.1">
    <property type="nucleotide sequence ID" value="NZ_CP055153.1"/>
</dbReference>
<dbReference type="InterPro" id="IPR008928">
    <property type="entry name" value="6-hairpin_glycosidase_sf"/>
</dbReference>
<accession>A0A7L7LEB3</accession>
<dbReference type="EMBL" id="CP055153">
    <property type="protein sequence ID" value="QMU30865.1"/>
    <property type="molecule type" value="Genomic_DNA"/>
</dbReference>
<feature type="signal peptide" evidence="1">
    <location>
        <begin position="1"/>
        <end position="20"/>
    </location>
</feature>
<dbReference type="GO" id="GO:0005975">
    <property type="term" value="P:carbohydrate metabolic process"/>
    <property type="evidence" value="ECO:0007669"/>
    <property type="project" value="InterPro"/>
</dbReference>
<protein>
    <submittedName>
        <fullName evidence="5">Glycoside hydrolase family 127 protein</fullName>
    </submittedName>
</protein>
<sequence length="655" mass="72759">MKSIFKFLPVLGLLSGTSLAQTSGYKDYPIAAVDINKVELTDNFWLPKIKTVQNTTIQFGFKKCEEEGRLENFLIAGGKMEGKTRGKMPFDDTDVYKLIEGASNSLISAPNKKLDAYLDSVIAIIKVGQQPDGYLTTWHSIDPNHPPATWVKPGPRWKSEAMSHELYNAGHLYEAAATHYIATGKRNFLEIALRNADLLVKTFGPEPGKLQLPPGHQIVETGLIKLYRITGKEDYLKLAKFFLDQRGVKSNGRELYGPYSQDHLPVSQQTEAVGHAVRAVYMYAGMTDVAAIYGDKAYLNAVKTIWDNMVGKKMYVTGGLGALYEGESFGKNYELPNKTAYSETCAAIGDVYFNHRLFLLTGDSKYYDVIERTLYNGLIAGISLSGDKFFYPNPLESDGKYAFNFGSCTRQTWFDCSCCPTNLVRFVPAMPSLIYATQNNNLFINLFAANKAQVKVNNTNVTVAQQTDYPWQGKVTVAVDPEKATNFNLKIRIPGWARNEVAPGNLYAYADKVQGEVTVKVNGQKVNITPNQGYAVINRQWQKGDKVEVGLPMNIRQVITSTQVKENQNQVALEYGPLVYCAEAVDNNGSLAKIRMPASAPLKVEKRPELLQGVSVISGQLAGQKFVAIPYYAWSNRGVNEMKVWLPKASPDNKN</sequence>
<dbReference type="Pfam" id="PF20736">
    <property type="entry name" value="Glyco_hydro127M"/>
    <property type="match status" value="1"/>
</dbReference>
<dbReference type="InterPro" id="IPR049049">
    <property type="entry name" value="Beta-AFase-like_GH127_C"/>
</dbReference>
<dbReference type="GO" id="GO:0016787">
    <property type="term" value="F:hydrolase activity"/>
    <property type="evidence" value="ECO:0007669"/>
    <property type="project" value="UniProtKB-KW"/>
</dbReference>
<dbReference type="Pfam" id="PF20737">
    <property type="entry name" value="Glyco_hydro127C"/>
    <property type="match status" value="1"/>
</dbReference>
<dbReference type="InterPro" id="IPR012878">
    <property type="entry name" value="Beta-AFase-like_GH127_cat"/>
</dbReference>
<organism evidence="5 6">
    <name type="scientific">Adhaeribacter radiodurans</name>
    <dbReference type="NCBI Taxonomy" id="2745197"/>
    <lineage>
        <taxon>Bacteria</taxon>
        <taxon>Pseudomonadati</taxon>
        <taxon>Bacteroidota</taxon>
        <taxon>Cytophagia</taxon>
        <taxon>Cytophagales</taxon>
        <taxon>Hymenobacteraceae</taxon>
        <taxon>Adhaeribacter</taxon>
    </lineage>
</organism>
<dbReference type="Pfam" id="PF07944">
    <property type="entry name" value="Beta-AFase-like_GH127_cat"/>
    <property type="match status" value="1"/>
</dbReference>
<keyword evidence="5" id="KW-0378">Hydrolase</keyword>
<name>A0A7L7LEB3_9BACT</name>
<dbReference type="PANTHER" id="PTHR43465">
    <property type="entry name" value="DUF1680 DOMAIN PROTEIN (AFU_ORTHOLOGUE AFUA_1G08910)"/>
    <property type="match status" value="1"/>
</dbReference>
<evidence type="ECO:0000259" key="4">
    <source>
        <dbReference type="Pfam" id="PF20737"/>
    </source>
</evidence>
<keyword evidence="6" id="KW-1185">Reference proteome</keyword>
<feature type="domain" description="Non-reducing end beta-L-arabinofuranosidase-like GH127 middle" evidence="3">
    <location>
        <begin position="442"/>
        <end position="553"/>
    </location>
</feature>
<evidence type="ECO:0000313" key="5">
    <source>
        <dbReference type="EMBL" id="QMU30865.1"/>
    </source>
</evidence>